<evidence type="ECO:0000256" key="1">
    <source>
        <dbReference type="SAM" id="MobiDB-lite"/>
    </source>
</evidence>
<dbReference type="EMBL" id="OFSQ01000008">
    <property type="protein sequence ID" value="SOY46294.1"/>
    <property type="molecule type" value="Genomic_DNA"/>
</dbReference>
<dbReference type="AlphaFoldDB" id="A0A975WVQ7"/>
<evidence type="ECO:0000313" key="3">
    <source>
        <dbReference type="Proteomes" id="UP000256780"/>
    </source>
</evidence>
<accession>A0A975WVQ7</accession>
<dbReference type="Proteomes" id="UP000256780">
    <property type="component" value="Chromosome CBM2587_a"/>
</dbReference>
<reference evidence="2 3" key="1">
    <citation type="submission" date="2018-01" db="EMBL/GenBank/DDBJ databases">
        <authorList>
            <person name="Clerissi C."/>
        </authorList>
    </citation>
    <scope>NUCLEOTIDE SEQUENCE [LARGE SCALE GENOMIC DNA]</scope>
    <source>
        <strain evidence="2">Cupriavidus sp. LMG 19464</strain>
    </source>
</reference>
<name>A0A975WVQ7_9BURK</name>
<proteinExistence type="predicted"/>
<gene>
    <name evidence="2" type="ORF">CBM2587_A160171</name>
</gene>
<comment type="caution">
    <text evidence="2">The sequence shown here is derived from an EMBL/GenBank/DDBJ whole genome shotgun (WGS) entry which is preliminary data.</text>
</comment>
<sequence>MRRLESRRKKRFCANWQGPDCDRPLVCSLSRARERVGVRAGIFDEVKAAGVPAPALTPGPSPASGRGEPTGSGSKRRWA</sequence>
<protein>
    <submittedName>
        <fullName evidence="2">Uncharacterized protein</fullName>
    </submittedName>
</protein>
<evidence type="ECO:0000313" key="2">
    <source>
        <dbReference type="EMBL" id="SOY46294.1"/>
    </source>
</evidence>
<feature type="region of interest" description="Disordered" evidence="1">
    <location>
        <begin position="48"/>
        <end position="79"/>
    </location>
</feature>
<organism evidence="2 3">
    <name type="scientific">Cupriavidus taiwanensis</name>
    <dbReference type="NCBI Taxonomy" id="164546"/>
    <lineage>
        <taxon>Bacteria</taxon>
        <taxon>Pseudomonadati</taxon>
        <taxon>Pseudomonadota</taxon>
        <taxon>Betaproteobacteria</taxon>
        <taxon>Burkholderiales</taxon>
        <taxon>Burkholderiaceae</taxon>
        <taxon>Cupriavidus</taxon>
    </lineage>
</organism>